<accession>A0A0G4FR60</accession>
<sequence>MKWFTAVAALSGLTAISAFELKRGEESDADDMFAFDADLMAPAPTISDEDMKNCGKSLEAFKTQEKSLEARIAGDYHGKPYLDYHITYFRNSLGALHRCKKMAEVLSEACVSGQRPNEDKFIEDIINEAGVTPSNLHECWYPVKDFLTFPKFFVWFGTHEDAYAYGAQMKTLFKDSLKAAGYGKESGLFTGVFKRLGASKHTYDLFREDLADVYAKMQKKSKK</sequence>
<feature type="chain" id="PRO_5005189645" description="RxLR effector protein" evidence="1">
    <location>
        <begin position="19"/>
        <end position="223"/>
    </location>
</feature>
<dbReference type="AlphaFoldDB" id="A0A0G4FR60"/>
<evidence type="ECO:0000313" key="2">
    <source>
        <dbReference type="EMBL" id="CEM16969.1"/>
    </source>
</evidence>
<organism evidence="2">
    <name type="scientific">Chromera velia CCMP2878</name>
    <dbReference type="NCBI Taxonomy" id="1169474"/>
    <lineage>
        <taxon>Eukaryota</taxon>
        <taxon>Sar</taxon>
        <taxon>Alveolata</taxon>
        <taxon>Colpodellida</taxon>
        <taxon>Chromeraceae</taxon>
        <taxon>Chromera</taxon>
    </lineage>
</organism>
<dbReference type="EMBL" id="CDMZ01000566">
    <property type="protein sequence ID" value="CEM16969.1"/>
    <property type="molecule type" value="Genomic_DNA"/>
</dbReference>
<reference evidence="2" key="1">
    <citation type="submission" date="2014-11" db="EMBL/GenBank/DDBJ databases">
        <authorList>
            <person name="Otto D Thomas"/>
            <person name="Naeem Raeece"/>
        </authorList>
    </citation>
    <scope>NUCLEOTIDE SEQUENCE</scope>
</reference>
<evidence type="ECO:0008006" key="3">
    <source>
        <dbReference type="Google" id="ProtNLM"/>
    </source>
</evidence>
<gene>
    <name evidence="2" type="ORF">Cvel_18328</name>
</gene>
<evidence type="ECO:0000256" key="1">
    <source>
        <dbReference type="SAM" id="SignalP"/>
    </source>
</evidence>
<protein>
    <recommendedName>
        <fullName evidence="3">RxLR effector protein</fullName>
    </recommendedName>
</protein>
<proteinExistence type="predicted"/>
<name>A0A0G4FR60_9ALVE</name>
<dbReference type="VEuPathDB" id="CryptoDB:Cvel_18328"/>
<keyword evidence="1" id="KW-0732">Signal</keyword>
<feature type="signal peptide" evidence="1">
    <location>
        <begin position="1"/>
        <end position="18"/>
    </location>
</feature>